<reference evidence="2" key="1">
    <citation type="journal article" date="2010" name="Science">
        <title>Signatures of adaptation to obligate biotrophy in the Hyaloperonospora arabidopsidis genome.</title>
        <authorList>
            <person name="Baxter L."/>
            <person name="Tripathy S."/>
            <person name="Ishaque N."/>
            <person name="Boot N."/>
            <person name="Cabral A."/>
            <person name="Kemen E."/>
            <person name="Thines M."/>
            <person name="Ah-Fong A."/>
            <person name="Anderson R."/>
            <person name="Badejoko W."/>
            <person name="Bittner-Eddy P."/>
            <person name="Boore J.L."/>
            <person name="Chibucos M.C."/>
            <person name="Coates M."/>
            <person name="Dehal P."/>
            <person name="Delehaunty K."/>
            <person name="Dong S."/>
            <person name="Downton P."/>
            <person name="Dumas B."/>
            <person name="Fabro G."/>
            <person name="Fronick C."/>
            <person name="Fuerstenberg S.I."/>
            <person name="Fulton L."/>
            <person name="Gaulin E."/>
            <person name="Govers F."/>
            <person name="Hughes L."/>
            <person name="Humphray S."/>
            <person name="Jiang R.H."/>
            <person name="Judelson H."/>
            <person name="Kamoun S."/>
            <person name="Kyung K."/>
            <person name="Meijer H."/>
            <person name="Minx P."/>
            <person name="Morris P."/>
            <person name="Nelson J."/>
            <person name="Phuntumart V."/>
            <person name="Qutob D."/>
            <person name="Rehmany A."/>
            <person name="Rougon-Cardoso A."/>
            <person name="Ryden P."/>
            <person name="Torto-Alalibo T."/>
            <person name="Studholme D."/>
            <person name="Wang Y."/>
            <person name="Win J."/>
            <person name="Wood J."/>
            <person name="Clifton S.W."/>
            <person name="Rogers J."/>
            <person name="Van den Ackerveken G."/>
            <person name="Jones J.D."/>
            <person name="McDowell J.M."/>
            <person name="Beynon J."/>
            <person name="Tyler B.M."/>
        </authorList>
    </citation>
    <scope>NUCLEOTIDE SEQUENCE [LARGE SCALE GENOMIC DNA]</scope>
    <source>
        <strain evidence="2">Emoy2</strain>
    </source>
</reference>
<dbReference type="EnsemblProtists" id="HpaT805770">
    <property type="protein sequence ID" value="HpaP805770"/>
    <property type="gene ID" value="HpaG805770"/>
</dbReference>
<dbReference type="Proteomes" id="UP000011713">
    <property type="component" value="Unassembled WGS sequence"/>
</dbReference>
<sequence>MTTIFDGYDEEYRTLTTDISTKLREIASFSRWSWRLPWTTAVDFLLPRTSILFMRILTLVLDVENDDSACH</sequence>
<organism evidence="1 2">
    <name type="scientific">Hyaloperonospora arabidopsidis (strain Emoy2)</name>
    <name type="common">Downy mildew agent</name>
    <name type="synonym">Peronospora arabidopsidis</name>
    <dbReference type="NCBI Taxonomy" id="559515"/>
    <lineage>
        <taxon>Eukaryota</taxon>
        <taxon>Sar</taxon>
        <taxon>Stramenopiles</taxon>
        <taxon>Oomycota</taxon>
        <taxon>Peronosporomycetes</taxon>
        <taxon>Peronosporales</taxon>
        <taxon>Peronosporaceae</taxon>
        <taxon>Hyaloperonospora</taxon>
    </lineage>
</organism>
<dbReference type="EMBL" id="JH598254">
    <property type="status" value="NOT_ANNOTATED_CDS"/>
    <property type="molecule type" value="Genomic_DNA"/>
</dbReference>
<evidence type="ECO:0000313" key="1">
    <source>
        <dbReference type="EnsemblProtists" id="HpaP805770"/>
    </source>
</evidence>
<reference evidence="1" key="2">
    <citation type="submission" date="2015-06" db="UniProtKB">
        <authorList>
            <consortium name="EnsemblProtists"/>
        </authorList>
    </citation>
    <scope>IDENTIFICATION</scope>
    <source>
        <strain evidence="1">Emoy2</strain>
    </source>
</reference>
<name>M4BH94_HYAAE</name>
<protein>
    <submittedName>
        <fullName evidence="1">Uncharacterized protein</fullName>
    </submittedName>
</protein>
<proteinExistence type="predicted"/>
<keyword evidence="2" id="KW-1185">Reference proteome</keyword>
<dbReference type="HOGENOM" id="CLU_2745470_0_0_1"/>
<accession>M4BH94</accession>
<dbReference type="AlphaFoldDB" id="M4BH94"/>
<dbReference type="InParanoid" id="M4BH94"/>
<evidence type="ECO:0000313" key="2">
    <source>
        <dbReference type="Proteomes" id="UP000011713"/>
    </source>
</evidence>
<dbReference type="VEuPathDB" id="FungiDB:HpaG805770"/>